<dbReference type="GO" id="GO:0070124">
    <property type="term" value="P:mitochondrial translational initiation"/>
    <property type="evidence" value="ECO:0007669"/>
    <property type="project" value="TreeGrafter"/>
</dbReference>
<sequence>MLPSQCPFSPSRALQRVFLAGLSLPIGTAATRPASVAARAGSTLAVSSRAVSKTRGIPPARHTNDTARHSTAATGRRGYAKLVRTPKQKQKPQVSNHDIPYQWIRIKQENRAGEEGDVLGPPERTDDVLRKLDMSRMSLVMLAPPPPPRPGEQSAAICKLVDLEEEARRAAAEQKEARKEKANSKELEFNWAIAKGDMEMKLNRLAEFLRKGMRVDVTLAKKRGSRAASVQEAEQLMANIKEAVAQVPHAKEVKKPDGQPGRVVRMSFEGPGKKIREQLAADAAEAEARAQERAKAEAEAVRG</sequence>
<dbReference type="InterPro" id="IPR036788">
    <property type="entry name" value="T_IF-3_C_sf"/>
</dbReference>
<comment type="caution">
    <text evidence="6">The sequence shown here is derived from an EMBL/GenBank/DDBJ whole genome shotgun (WGS) entry which is preliminary data.</text>
</comment>
<dbReference type="GO" id="GO:0043022">
    <property type="term" value="F:ribosome binding"/>
    <property type="evidence" value="ECO:0007669"/>
    <property type="project" value="TreeGrafter"/>
</dbReference>
<evidence type="ECO:0000313" key="7">
    <source>
        <dbReference type="Proteomes" id="UP000756346"/>
    </source>
</evidence>
<feature type="compositionally biased region" description="Basic and acidic residues" evidence="5">
    <location>
        <begin position="286"/>
        <end position="303"/>
    </location>
</feature>
<dbReference type="PANTHER" id="PTHR10938:SF0">
    <property type="entry name" value="TRANSLATION INITIATION FACTOR IF-3, MITOCHONDRIAL"/>
    <property type="match status" value="1"/>
</dbReference>
<evidence type="ECO:0000256" key="3">
    <source>
        <dbReference type="ARBA" id="ARBA00022917"/>
    </source>
</evidence>
<accession>A0A9P9BV91</accession>
<feature type="region of interest" description="Disordered" evidence="5">
    <location>
        <begin position="49"/>
        <end position="74"/>
    </location>
</feature>
<proteinExistence type="inferred from homology"/>
<dbReference type="SUPFAM" id="SSF55200">
    <property type="entry name" value="Translation initiation factor IF3, C-terminal domain"/>
    <property type="match status" value="1"/>
</dbReference>
<dbReference type="PANTHER" id="PTHR10938">
    <property type="entry name" value="TRANSLATION INITIATION FACTOR IF-3"/>
    <property type="match status" value="1"/>
</dbReference>
<comment type="similarity">
    <text evidence="1">Belongs to the IF-3 family.</text>
</comment>
<dbReference type="GO" id="GO:0032790">
    <property type="term" value="P:ribosome disassembly"/>
    <property type="evidence" value="ECO:0007669"/>
    <property type="project" value="TreeGrafter"/>
</dbReference>
<dbReference type="GO" id="GO:0005739">
    <property type="term" value="C:mitochondrion"/>
    <property type="evidence" value="ECO:0007669"/>
    <property type="project" value="TreeGrafter"/>
</dbReference>
<protein>
    <recommendedName>
        <fullName evidence="8">Translation initiation factor IF-3</fullName>
    </recommendedName>
</protein>
<evidence type="ECO:0000256" key="5">
    <source>
        <dbReference type="SAM" id="MobiDB-lite"/>
    </source>
</evidence>
<gene>
    <name evidence="6" type="ORF">B0I36DRAFT_320750</name>
</gene>
<keyword evidence="2" id="KW-0396">Initiation factor</keyword>
<dbReference type="OrthoDB" id="21573at2759"/>
<dbReference type="RefSeq" id="XP_046013919.1">
    <property type="nucleotide sequence ID" value="XM_046153591.1"/>
</dbReference>
<evidence type="ECO:0000256" key="2">
    <source>
        <dbReference type="ARBA" id="ARBA00022540"/>
    </source>
</evidence>
<dbReference type="GeneID" id="70183137"/>
<dbReference type="Proteomes" id="UP000756346">
    <property type="component" value="Unassembled WGS sequence"/>
</dbReference>
<evidence type="ECO:0000256" key="4">
    <source>
        <dbReference type="SAM" id="Coils"/>
    </source>
</evidence>
<feature type="region of interest" description="Disordered" evidence="5">
    <location>
        <begin position="283"/>
        <end position="303"/>
    </location>
</feature>
<evidence type="ECO:0000256" key="1">
    <source>
        <dbReference type="ARBA" id="ARBA00005439"/>
    </source>
</evidence>
<dbReference type="GO" id="GO:0003743">
    <property type="term" value="F:translation initiation factor activity"/>
    <property type="evidence" value="ECO:0007669"/>
    <property type="project" value="UniProtKB-KW"/>
</dbReference>
<feature type="coiled-coil region" evidence="4">
    <location>
        <begin position="160"/>
        <end position="187"/>
    </location>
</feature>
<keyword evidence="7" id="KW-1185">Reference proteome</keyword>
<dbReference type="Gene3D" id="3.30.110.10">
    <property type="entry name" value="Translation initiation factor 3 (IF-3), C-terminal domain"/>
    <property type="match status" value="1"/>
</dbReference>
<dbReference type="AlphaFoldDB" id="A0A9P9BV91"/>
<name>A0A9P9BV91_9PEZI</name>
<keyword evidence="4" id="KW-0175">Coiled coil</keyword>
<evidence type="ECO:0008006" key="8">
    <source>
        <dbReference type="Google" id="ProtNLM"/>
    </source>
</evidence>
<dbReference type="InterPro" id="IPR001288">
    <property type="entry name" value="Translation_initiation_fac_3"/>
</dbReference>
<reference evidence="6" key="1">
    <citation type="journal article" date="2021" name="Nat. Commun.">
        <title>Genetic determinants of endophytism in the Arabidopsis root mycobiome.</title>
        <authorList>
            <person name="Mesny F."/>
            <person name="Miyauchi S."/>
            <person name="Thiergart T."/>
            <person name="Pickel B."/>
            <person name="Atanasova L."/>
            <person name="Karlsson M."/>
            <person name="Huettel B."/>
            <person name="Barry K.W."/>
            <person name="Haridas S."/>
            <person name="Chen C."/>
            <person name="Bauer D."/>
            <person name="Andreopoulos W."/>
            <person name="Pangilinan J."/>
            <person name="LaButti K."/>
            <person name="Riley R."/>
            <person name="Lipzen A."/>
            <person name="Clum A."/>
            <person name="Drula E."/>
            <person name="Henrissat B."/>
            <person name="Kohler A."/>
            <person name="Grigoriev I.V."/>
            <person name="Martin F.M."/>
            <person name="Hacquard S."/>
        </authorList>
    </citation>
    <scope>NUCLEOTIDE SEQUENCE</scope>
    <source>
        <strain evidence="6">MPI-CAGE-CH-0230</strain>
    </source>
</reference>
<organism evidence="6 7">
    <name type="scientific">Microdochium trichocladiopsis</name>
    <dbReference type="NCBI Taxonomy" id="1682393"/>
    <lineage>
        <taxon>Eukaryota</taxon>
        <taxon>Fungi</taxon>
        <taxon>Dikarya</taxon>
        <taxon>Ascomycota</taxon>
        <taxon>Pezizomycotina</taxon>
        <taxon>Sordariomycetes</taxon>
        <taxon>Xylariomycetidae</taxon>
        <taxon>Xylariales</taxon>
        <taxon>Microdochiaceae</taxon>
        <taxon>Microdochium</taxon>
    </lineage>
</organism>
<dbReference type="EMBL" id="JAGTJQ010000004">
    <property type="protein sequence ID" value="KAH7033087.1"/>
    <property type="molecule type" value="Genomic_DNA"/>
</dbReference>
<keyword evidence="3" id="KW-0648">Protein biosynthesis</keyword>
<evidence type="ECO:0000313" key="6">
    <source>
        <dbReference type="EMBL" id="KAH7033087.1"/>
    </source>
</evidence>